<feature type="transmembrane region" description="Helical" evidence="7">
    <location>
        <begin position="261"/>
        <end position="282"/>
    </location>
</feature>
<dbReference type="PANTHER" id="PTHR30474:SF3">
    <property type="entry name" value="PEPTIDOGLYCAN GLYCOSYLTRANSFERASE RODA"/>
    <property type="match status" value="1"/>
</dbReference>
<feature type="compositionally biased region" description="Low complexity" evidence="6">
    <location>
        <begin position="620"/>
        <end position="638"/>
    </location>
</feature>
<dbReference type="GO" id="GO:0015648">
    <property type="term" value="F:lipid-linked peptidoglycan transporter activity"/>
    <property type="evidence" value="ECO:0007669"/>
    <property type="project" value="TreeGrafter"/>
</dbReference>
<evidence type="ECO:0000256" key="7">
    <source>
        <dbReference type="SAM" id="Phobius"/>
    </source>
</evidence>
<comment type="subcellular location">
    <subcellularLocation>
        <location evidence="1">Membrane</location>
        <topology evidence="1">Multi-pass membrane protein</topology>
    </subcellularLocation>
</comment>
<feature type="compositionally biased region" description="Basic and acidic residues" evidence="6">
    <location>
        <begin position="537"/>
        <end position="564"/>
    </location>
</feature>
<dbReference type="GO" id="GO:0005886">
    <property type="term" value="C:plasma membrane"/>
    <property type="evidence" value="ECO:0007669"/>
    <property type="project" value="TreeGrafter"/>
</dbReference>
<accession>A0A2M9CCU1</accession>
<evidence type="ECO:0000256" key="1">
    <source>
        <dbReference type="ARBA" id="ARBA00004141"/>
    </source>
</evidence>
<evidence type="ECO:0000256" key="6">
    <source>
        <dbReference type="SAM" id="MobiDB-lite"/>
    </source>
</evidence>
<evidence type="ECO:0000256" key="5">
    <source>
        <dbReference type="ARBA" id="ARBA00023136"/>
    </source>
</evidence>
<proteinExistence type="predicted"/>
<keyword evidence="3" id="KW-0133">Cell shape</keyword>
<evidence type="ECO:0000256" key="2">
    <source>
        <dbReference type="ARBA" id="ARBA00022692"/>
    </source>
</evidence>
<dbReference type="GO" id="GO:0032153">
    <property type="term" value="C:cell division site"/>
    <property type="evidence" value="ECO:0007669"/>
    <property type="project" value="TreeGrafter"/>
</dbReference>
<dbReference type="AlphaFoldDB" id="A0A2M9CCU1"/>
<organism evidence="8 9">
    <name type="scientific">Sediminihabitans luteus</name>
    <dbReference type="NCBI Taxonomy" id="1138585"/>
    <lineage>
        <taxon>Bacteria</taxon>
        <taxon>Bacillati</taxon>
        <taxon>Actinomycetota</taxon>
        <taxon>Actinomycetes</taxon>
        <taxon>Micrococcales</taxon>
        <taxon>Cellulomonadaceae</taxon>
        <taxon>Sediminihabitans</taxon>
    </lineage>
</organism>
<dbReference type="PANTHER" id="PTHR30474">
    <property type="entry name" value="CELL CYCLE PROTEIN"/>
    <property type="match status" value="1"/>
</dbReference>
<feature type="transmembrane region" description="Helical" evidence="7">
    <location>
        <begin position="237"/>
        <end position="254"/>
    </location>
</feature>
<keyword evidence="4 7" id="KW-1133">Transmembrane helix</keyword>
<feature type="transmembrane region" description="Helical" evidence="7">
    <location>
        <begin position="71"/>
        <end position="91"/>
    </location>
</feature>
<feature type="compositionally biased region" description="Low complexity" evidence="6">
    <location>
        <begin position="579"/>
        <end position="592"/>
    </location>
</feature>
<dbReference type="InterPro" id="IPR001182">
    <property type="entry name" value="FtsW/RodA"/>
</dbReference>
<feature type="transmembrane region" description="Helical" evidence="7">
    <location>
        <begin position="415"/>
        <end position="434"/>
    </location>
</feature>
<keyword evidence="5 7" id="KW-0472">Membrane</keyword>
<feature type="transmembrane region" description="Helical" evidence="7">
    <location>
        <begin position="46"/>
        <end position="64"/>
    </location>
</feature>
<protein>
    <submittedName>
        <fullName evidence="8">Cell division protein FtsW (Lipid II flippase)</fullName>
    </submittedName>
</protein>
<gene>
    <name evidence="8" type="ORF">CLV28_2627</name>
</gene>
<comment type="caution">
    <text evidence="8">The sequence shown here is derived from an EMBL/GenBank/DDBJ whole genome shotgun (WGS) entry which is preliminary data.</text>
</comment>
<evidence type="ECO:0000256" key="4">
    <source>
        <dbReference type="ARBA" id="ARBA00022989"/>
    </source>
</evidence>
<evidence type="ECO:0000313" key="8">
    <source>
        <dbReference type="EMBL" id="PJJ69168.1"/>
    </source>
</evidence>
<evidence type="ECO:0000256" key="3">
    <source>
        <dbReference type="ARBA" id="ARBA00022960"/>
    </source>
</evidence>
<feature type="transmembrane region" description="Helical" evidence="7">
    <location>
        <begin position="165"/>
        <end position="193"/>
    </location>
</feature>
<feature type="transmembrane region" description="Helical" evidence="7">
    <location>
        <begin position="17"/>
        <end position="34"/>
    </location>
</feature>
<dbReference type="Proteomes" id="UP000231693">
    <property type="component" value="Unassembled WGS sequence"/>
</dbReference>
<keyword evidence="8" id="KW-0132">Cell division</keyword>
<reference evidence="8 9" key="1">
    <citation type="submission" date="2017-11" db="EMBL/GenBank/DDBJ databases">
        <title>Genomic Encyclopedia of Archaeal and Bacterial Type Strains, Phase II (KMG-II): From Individual Species to Whole Genera.</title>
        <authorList>
            <person name="Goeker M."/>
        </authorList>
    </citation>
    <scope>NUCLEOTIDE SEQUENCE [LARGE SCALE GENOMIC DNA]</scope>
    <source>
        <strain evidence="8 9">DSM 25478</strain>
    </source>
</reference>
<feature type="transmembrane region" description="Helical" evidence="7">
    <location>
        <begin position="136"/>
        <end position="153"/>
    </location>
</feature>
<feature type="region of interest" description="Disordered" evidence="6">
    <location>
        <begin position="477"/>
        <end position="515"/>
    </location>
</feature>
<dbReference type="RefSeq" id="WP_203968132.1">
    <property type="nucleotide sequence ID" value="NZ_PGFE01000005.1"/>
</dbReference>
<feature type="transmembrane region" description="Helical" evidence="7">
    <location>
        <begin position="111"/>
        <end position="129"/>
    </location>
</feature>
<feature type="transmembrane region" description="Helical" evidence="7">
    <location>
        <begin position="382"/>
        <end position="403"/>
    </location>
</feature>
<sequence length="667" mass="68897">MVSIEPTARTPRRGAELVMLLLAFALGIGAYATVSMRVDGSLPGDFYLQSAGIIVLGLGMHLVLRWRAPYADQVILPIAVALNGIGLAAIYRYDATKIAAGGESDLAAGQLALSGVAVILAVVLVVWLRDHRALRGLTYTAMVVGLVLVMLPLTPIGTEVYGARIWINVAGFSFQPAEIAKIAFAIFFAGYLVTNRDTLALAGPKVLGLQLPRLRDLGPIMLVWVASLAILVFENDFGTSLLFFGLFVVVLYIATERVSWIVIGLGLLAAGATFAILTVSHIQQRMEGWLHTFDQTVYDKDPGGSFQLAQGWFSLANGGLFGTGWGAGYPQLVPFSYSDFIYTALGEQLGLTGLLAILALYLVLVERGLRTAIGVRDGFGKLLAGGLAFAIAIQVFVVVGGITRLIPLTGLTLPFLAQGGSSVLANWIIVALLLRVSDAARRPSALPVRGQVAAGGIVHHVETVDAVGEPDVGKASPIVVGPGGRRAQAAEGADEQGTELVPVIGDSENSSDEIRDDDATGAVAVDHATAGGLAGHDGADPDSADHNSAGHDSADHNSADHDGAEPTESTLDGAPDPAPAADEPVASTTPVPSITPVPRPPSAPTPSASVPSTPTPSTPTPSVRPATDASPAPASDTANPDGGDDTGTSSTDDHPRPPAGPPGRSDA</sequence>
<feature type="transmembrane region" description="Helical" evidence="7">
    <location>
        <begin position="214"/>
        <end position="231"/>
    </location>
</feature>
<name>A0A2M9CCU1_9CELL</name>
<dbReference type="GO" id="GO:0051301">
    <property type="term" value="P:cell division"/>
    <property type="evidence" value="ECO:0007669"/>
    <property type="project" value="UniProtKB-KW"/>
</dbReference>
<feature type="transmembrane region" description="Helical" evidence="7">
    <location>
        <begin position="340"/>
        <end position="362"/>
    </location>
</feature>
<keyword evidence="2 7" id="KW-0812">Transmembrane</keyword>
<feature type="region of interest" description="Disordered" evidence="6">
    <location>
        <begin position="530"/>
        <end position="667"/>
    </location>
</feature>
<evidence type="ECO:0000313" key="9">
    <source>
        <dbReference type="Proteomes" id="UP000231693"/>
    </source>
</evidence>
<dbReference type="Pfam" id="PF01098">
    <property type="entry name" value="FTSW_RODA_SPOVE"/>
    <property type="match status" value="1"/>
</dbReference>
<dbReference type="GO" id="GO:0008360">
    <property type="term" value="P:regulation of cell shape"/>
    <property type="evidence" value="ECO:0007669"/>
    <property type="project" value="UniProtKB-KW"/>
</dbReference>
<feature type="compositionally biased region" description="Pro residues" evidence="6">
    <location>
        <begin position="593"/>
        <end position="604"/>
    </location>
</feature>
<keyword evidence="9" id="KW-1185">Reference proteome</keyword>
<dbReference type="EMBL" id="PGFE01000005">
    <property type="protein sequence ID" value="PJJ69168.1"/>
    <property type="molecule type" value="Genomic_DNA"/>
</dbReference>
<keyword evidence="8" id="KW-0131">Cell cycle</keyword>